<evidence type="ECO:0000256" key="2">
    <source>
        <dbReference type="ARBA" id="ARBA00023125"/>
    </source>
</evidence>
<evidence type="ECO:0000313" key="5">
    <source>
        <dbReference type="EMBL" id="SER56010.1"/>
    </source>
</evidence>
<dbReference type="PRINTS" id="PR00032">
    <property type="entry name" value="HTHARAC"/>
</dbReference>
<dbReference type="GO" id="GO:0003700">
    <property type="term" value="F:DNA-binding transcription factor activity"/>
    <property type="evidence" value="ECO:0007669"/>
    <property type="project" value="InterPro"/>
</dbReference>
<dbReference type="InterPro" id="IPR020449">
    <property type="entry name" value="Tscrpt_reg_AraC-type_HTH"/>
</dbReference>
<dbReference type="SUPFAM" id="SSF46689">
    <property type="entry name" value="Homeodomain-like"/>
    <property type="match status" value="1"/>
</dbReference>
<evidence type="ECO:0000256" key="3">
    <source>
        <dbReference type="ARBA" id="ARBA00023163"/>
    </source>
</evidence>
<keyword evidence="1" id="KW-0805">Transcription regulation</keyword>
<keyword evidence="2 5" id="KW-0238">DNA-binding</keyword>
<reference evidence="5 6" key="1">
    <citation type="submission" date="2016-10" db="EMBL/GenBank/DDBJ databases">
        <authorList>
            <person name="de Groot N.N."/>
        </authorList>
    </citation>
    <scope>NUCLEOTIDE SEQUENCE [LARGE SCALE GENOMIC DNA]</scope>
    <source>
        <strain evidence="5 6">VTM2R47</strain>
    </source>
</reference>
<proteinExistence type="predicted"/>
<dbReference type="PANTHER" id="PTHR43280:SF10">
    <property type="entry name" value="REGULATORY PROTEIN POCR"/>
    <property type="match status" value="1"/>
</dbReference>
<dbReference type="AlphaFoldDB" id="A0A1H9Q6C7"/>
<protein>
    <submittedName>
        <fullName evidence="5">AraC-type DNA-binding protein</fullName>
    </submittedName>
</protein>
<keyword evidence="3" id="KW-0804">Transcription</keyword>
<evidence type="ECO:0000259" key="4">
    <source>
        <dbReference type="PROSITE" id="PS01124"/>
    </source>
</evidence>
<feature type="domain" description="HTH araC/xylS-type" evidence="4">
    <location>
        <begin position="190"/>
        <end position="287"/>
    </location>
</feature>
<dbReference type="Gene3D" id="1.10.10.60">
    <property type="entry name" value="Homeodomain-like"/>
    <property type="match status" value="1"/>
</dbReference>
<dbReference type="Proteomes" id="UP000182712">
    <property type="component" value="Unassembled WGS sequence"/>
</dbReference>
<dbReference type="PROSITE" id="PS01124">
    <property type="entry name" value="HTH_ARAC_FAMILY_2"/>
    <property type="match status" value="1"/>
</dbReference>
<dbReference type="EMBL" id="FOGM01000005">
    <property type="protein sequence ID" value="SER56010.1"/>
    <property type="molecule type" value="Genomic_DNA"/>
</dbReference>
<dbReference type="PANTHER" id="PTHR43280">
    <property type="entry name" value="ARAC-FAMILY TRANSCRIPTIONAL REGULATOR"/>
    <property type="match status" value="1"/>
</dbReference>
<dbReference type="GO" id="GO:0043565">
    <property type="term" value="F:sequence-specific DNA binding"/>
    <property type="evidence" value="ECO:0007669"/>
    <property type="project" value="InterPro"/>
</dbReference>
<dbReference type="InterPro" id="IPR018062">
    <property type="entry name" value="HTH_AraC-typ_CS"/>
</dbReference>
<dbReference type="RefSeq" id="WP_074627505.1">
    <property type="nucleotide sequence ID" value="NZ_FOGM01000005.1"/>
</dbReference>
<dbReference type="InterPro" id="IPR009057">
    <property type="entry name" value="Homeodomain-like_sf"/>
</dbReference>
<organism evidence="5 6">
    <name type="scientific">Streptococcus gallolyticus</name>
    <dbReference type="NCBI Taxonomy" id="315405"/>
    <lineage>
        <taxon>Bacteria</taxon>
        <taxon>Bacillati</taxon>
        <taxon>Bacillota</taxon>
        <taxon>Bacilli</taxon>
        <taxon>Lactobacillales</taxon>
        <taxon>Streptococcaceae</taxon>
        <taxon>Streptococcus</taxon>
    </lineage>
</organism>
<dbReference type="InterPro" id="IPR018060">
    <property type="entry name" value="HTH_AraC"/>
</dbReference>
<dbReference type="SMART" id="SM00342">
    <property type="entry name" value="HTH_ARAC"/>
    <property type="match status" value="1"/>
</dbReference>
<dbReference type="Pfam" id="PF12833">
    <property type="entry name" value="HTH_18"/>
    <property type="match status" value="1"/>
</dbReference>
<dbReference type="PROSITE" id="PS00041">
    <property type="entry name" value="HTH_ARAC_FAMILY_1"/>
    <property type="match status" value="1"/>
</dbReference>
<evidence type="ECO:0000256" key="1">
    <source>
        <dbReference type="ARBA" id="ARBA00023015"/>
    </source>
</evidence>
<name>A0A1H9Q6C7_9STRE</name>
<evidence type="ECO:0000313" key="6">
    <source>
        <dbReference type="Proteomes" id="UP000182712"/>
    </source>
</evidence>
<gene>
    <name evidence="5" type="ORF">SAMN04487840_10554</name>
</gene>
<accession>A0A1H9Q6C7</accession>
<sequence length="295" mass="34325">MLKKIYNCQEYMLNEPMLPQEKERKHLYILESLSQVRVNTPKGDMTMQPYDVLVGQSLMGFHLNSHDRNPLLLRLYSIEFDLPSPLNRYTVGDNPLIHDLMNENKSSKAYILFTHLTAKICHAYLDAIEQLEQLEQLAQDDDKYVHFQKQKIAGLLFTELLRDHENKVSKSGSEFPSAQVKYASQETQSGMIMQYVTENIQTVTLKETAAHFSYQPNYFSRLCQNLFGVTFNELKTHIKLELAKEQLCLTTKSLDEISQELGYKAVSNFHRNFKAQTGLTPREYRQESRLPNFED</sequence>